<evidence type="ECO:0000313" key="3">
    <source>
        <dbReference type="Proteomes" id="UP000275078"/>
    </source>
</evidence>
<dbReference type="AlphaFoldDB" id="A0A3N4IK61"/>
<name>A0A3N4IK61_ASCIM</name>
<sequence>MSEIQEPQSEGHSQPMVSTSLRANSSEHDSHTVTAVVSVADQLRLFNIRAKAILPKDMYNHLLTILAQGTAQARSEKNDVKIFLRIKLFLEGLAYAYCSVERGELLKLYLSLLPPSVLSKMEALEISSGIASSGVYDFEEVGRLADRHPVW</sequence>
<keyword evidence="3" id="KW-1185">Reference proteome</keyword>
<evidence type="ECO:0000313" key="2">
    <source>
        <dbReference type="EMBL" id="RPA84520.1"/>
    </source>
</evidence>
<feature type="region of interest" description="Disordered" evidence="1">
    <location>
        <begin position="1"/>
        <end position="29"/>
    </location>
</feature>
<proteinExistence type="predicted"/>
<organism evidence="2 3">
    <name type="scientific">Ascobolus immersus RN42</name>
    <dbReference type="NCBI Taxonomy" id="1160509"/>
    <lineage>
        <taxon>Eukaryota</taxon>
        <taxon>Fungi</taxon>
        <taxon>Dikarya</taxon>
        <taxon>Ascomycota</taxon>
        <taxon>Pezizomycotina</taxon>
        <taxon>Pezizomycetes</taxon>
        <taxon>Pezizales</taxon>
        <taxon>Ascobolaceae</taxon>
        <taxon>Ascobolus</taxon>
    </lineage>
</organism>
<feature type="compositionally biased region" description="Polar residues" evidence="1">
    <location>
        <begin position="1"/>
        <end position="24"/>
    </location>
</feature>
<dbReference type="EMBL" id="ML119658">
    <property type="protein sequence ID" value="RPA84520.1"/>
    <property type="molecule type" value="Genomic_DNA"/>
</dbReference>
<protein>
    <submittedName>
        <fullName evidence="2">Uncharacterized protein</fullName>
    </submittedName>
</protein>
<evidence type="ECO:0000256" key="1">
    <source>
        <dbReference type="SAM" id="MobiDB-lite"/>
    </source>
</evidence>
<reference evidence="2 3" key="1">
    <citation type="journal article" date="2018" name="Nat. Ecol. Evol.">
        <title>Pezizomycetes genomes reveal the molecular basis of ectomycorrhizal truffle lifestyle.</title>
        <authorList>
            <person name="Murat C."/>
            <person name="Payen T."/>
            <person name="Noel B."/>
            <person name="Kuo A."/>
            <person name="Morin E."/>
            <person name="Chen J."/>
            <person name="Kohler A."/>
            <person name="Krizsan K."/>
            <person name="Balestrini R."/>
            <person name="Da Silva C."/>
            <person name="Montanini B."/>
            <person name="Hainaut M."/>
            <person name="Levati E."/>
            <person name="Barry K.W."/>
            <person name="Belfiori B."/>
            <person name="Cichocki N."/>
            <person name="Clum A."/>
            <person name="Dockter R.B."/>
            <person name="Fauchery L."/>
            <person name="Guy J."/>
            <person name="Iotti M."/>
            <person name="Le Tacon F."/>
            <person name="Lindquist E.A."/>
            <person name="Lipzen A."/>
            <person name="Malagnac F."/>
            <person name="Mello A."/>
            <person name="Molinier V."/>
            <person name="Miyauchi S."/>
            <person name="Poulain J."/>
            <person name="Riccioni C."/>
            <person name="Rubini A."/>
            <person name="Sitrit Y."/>
            <person name="Splivallo R."/>
            <person name="Traeger S."/>
            <person name="Wang M."/>
            <person name="Zifcakova L."/>
            <person name="Wipf D."/>
            <person name="Zambonelli A."/>
            <person name="Paolocci F."/>
            <person name="Nowrousian M."/>
            <person name="Ottonello S."/>
            <person name="Baldrian P."/>
            <person name="Spatafora J.W."/>
            <person name="Henrissat B."/>
            <person name="Nagy L.G."/>
            <person name="Aury J.M."/>
            <person name="Wincker P."/>
            <person name="Grigoriev I.V."/>
            <person name="Bonfante P."/>
            <person name="Martin F.M."/>
        </authorList>
    </citation>
    <scope>NUCLEOTIDE SEQUENCE [LARGE SCALE GENOMIC DNA]</scope>
    <source>
        <strain evidence="2 3">RN42</strain>
    </source>
</reference>
<dbReference type="Proteomes" id="UP000275078">
    <property type="component" value="Unassembled WGS sequence"/>
</dbReference>
<accession>A0A3N4IK61</accession>
<gene>
    <name evidence="2" type="ORF">BJ508DRAFT_339853</name>
</gene>